<feature type="compositionally biased region" description="Basic and acidic residues" evidence="1">
    <location>
        <begin position="346"/>
        <end position="361"/>
    </location>
</feature>
<feature type="compositionally biased region" description="Basic residues" evidence="1">
    <location>
        <begin position="270"/>
        <end position="281"/>
    </location>
</feature>
<gene>
    <name evidence="2" type="ORF">JR316_003785</name>
</gene>
<feature type="region of interest" description="Disordered" evidence="1">
    <location>
        <begin position="1"/>
        <end position="226"/>
    </location>
</feature>
<feature type="compositionally biased region" description="Acidic residues" evidence="1">
    <location>
        <begin position="75"/>
        <end position="93"/>
    </location>
</feature>
<proteinExistence type="predicted"/>
<dbReference type="OrthoDB" id="3362703at2759"/>
<feature type="compositionally biased region" description="Low complexity" evidence="1">
    <location>
        <begin position="182"/>
        <end position="193"/>
    </location>
</feature>
<sequence length="441" mass="48969">MSASLRIRIPPQKPSTSTVADDMEVSEQAKRKRRPSKKYQDAEETRVKPGRTAGDEKSRRPSNAGRAPSPGVKDEEADVDVLADANEEGEDEVADYRSDHSAYRTTPASTSQKSKSKNAVDKQPRRKKARRMVVSESEDEDFKAAVEEEEEEVPVEPDAEDDDDDYLSFDDKPSKTTKGKAKGNQGKAANSNKGIKRKAKPHPDDIAVESKGSSIPASTSKKRLRTSQKFDDIDVDVVGGVVSPEASAAVDHASPSTTKHDSPLPTVPPKKPKLPTIKKTKLNPPGPNTPASTSAPAKNFSLDHTGAKGPTIEERKKLSLRQTDIDLSNSAVYKELFLKPGSVDGTPRRAKEEERRKELNKMRDEFKAKRAIESTHSFDLQAQFDKISQFEEKLRAERSSALYPNFLAAKWREKFEKERKRQRDWAYAISTNGLKEEGEVS</sequence>
<feature type="compositionally biased region" description="Polar residues" evidence="1">
    <location>
        <begin position="103"/>
        <end position="113"/>
    </location>
</feature>
<dbReference type="EMBL" id="JAFIQS010000003">
    <property type="protein sequence ID" value="KAG5171697.1"/>
    <property type="molecule type" value="Genomic_DNA"/>
</dbReference>
<feature type="compositionally biased region" description="Basic and acidic residues" evidence="1">
    <location>
        <begin position="38"/>
        <end position="59"/>
    </location>
</feature>
<organism evidence="2">
    <name type="scientific">Psilocybe cubensis</name>
    <name type="common">Psychedelic mushroom</name>
    <name type="synonym">Stropharia cubensis</name>
    <dbReference type="NCBI Taxonomy" id="181762"/>
    <lineage>
        <taxon>Eukaryota</taxon>
        <taxon>Fungi</taxon>
        <taxon>Dikarya</taxon>
        <taxon>Basidiomycota</taxon>
        <taxon>Agaricomycotina</taxon>
        <taxon>Agaricomycetes</taxon>
        <taxon>Agaricomycetidae</taxon>
        <taxon>Agaricales</taxon>
        <taxon>Agaricineae</taxon>
        <taxon>Strophariaceae</taxon>
        <taxon>Psilocybe</taxon>
    </lineage>
</organism>
<feature type="region of interest" description="Disordered" evidence="1">
    <location>
        <begin position="246"/>
        <end position="316"/>
    </location>
</feature>
<evidence type="ECO:0000313" key="2">
    <source>
        <dbReference type="EMBL" id="KAG5171697.1"/>
    </source>
</evidence>
<reference evidence="2" key="1">
    <citation type="submission" date="2021-02" db="EMBL/GenBank/DDBJ databases">
        <title>Psilocybe cubensis genome.</title>
        <authorList>
            <person name="Mckernan K.J."/>
            <person name="Crawford S."/>
            <person name="Trippe A."/>
            <person name="Kane L.T."/>
            <person name="Mclaughlin S."/>
        </authorList>
    </citation>
    <scope>NUCLEOTIDE SEQUENCE [LARGE SCALE GENOMIC DNA]</scope>
    <source>
        <strain evidence="2">MGC-MH-2018</strain>
    </source>
</reference>
<name>A0A8H7Y2N1_PSICU</name>
<dbReference type="AlphaFoldDB" id="A0A8H7Y2N1"/>
<feature type="compositionally biased region" description="Acidic residues" evidence="1">
    <location>
        <begin position="136"/>
        <end position="168"/>
    </location>
</feature>
<accession>A0A8H7Y2N1</accession>
<evidence type="ECO:0000256" key="1">
    <source>
        <dbReference type="SAM" id="MobiDB-lite"/>
    </source>
</evidence>
<feature type="region of interest" description="Disordered" evidence="1">
    <location>
        <begin position="341"/>
        <end position="361"/>
    </location>
</feature>
<protein>
    <submittedName>
        <fullName evidence="2">Uncharacterized protein</fullName>
    </submittedName>
</protein>
<comment type="caution">
    <text evidence="2">The sequence shown here is derived from an EMBL/GenBank/DDBJ whole genome shotgun (WGS) entry which is preliminary data.</text>
</comment>